<dbReference type="FunFam" id="3.40.50.970:FF:000005">
    <property type="entry name" value="1-deoxy-D-xylulose-5-phosphate synthase"/>
    <property type="match status" value="1"/>
</dbReference>
<dbReference type="FunFam" id="3.40.50.920:FF:000002">
    <property type="entry name" value="1-deoxy-D-xylulose-5-phosphate synthase"/>
    <property type="match status" value="1"/>
</dbReference>
<evidence type="ECO:0000256" key="6">
    <source>
        <dbReference type="ARBA" id="ARBA00022842"/>
    </source>
</evidence>
<evidence type="ECO:0000256" key="10">
    <source>
        <dbReference type="ARBA" id="ARBA00055605"/>
    </source>
</evidence>
<keyword evidence="14" id="KW-1185">Reference proteome</keyword>
<evidence type="ECO:0000256" key="7">
    <source>
        <dbReference type="ARBA" id="ARBA00022977"/>
    </source>
</evidence>
<dbReference type="Pfam" id="PF02780">
    <property type="entry name" value="Transketolase_C"/>
    <property type="match status" value="1"/>
</dbReference>
<feature type="binding site" evidence="11">
    <location>
        <position position="377"/>
    </location>
    <ligand>
        <name>thiamine diphosphate</name>
        <dbReference type="ChEBI" id="CHEBI:58937"/>
    </ligand>
</feature>
<dbReference type="InterPro" id="IPR020826">
    <property type="entry name" value="Transketolase_BS"/>
</dbReference>
<dbReference type="PANTHER" id="PTHR43322">
    <property type="entry name" value="1-D-DEOXYXYLULOSE 5-PHOSPHATE SYNTHASE-RELATED"/>
    <property type="match status" value="1"/>
</dbReference>
<evidence type="ECO:0000313" key="14">
    <source>
        <dbReference type="Proteomes" id="UP000073816"/>
    </source>
</evidence>
<dbReference type="UniPathway" id="UPA00064">
    <property type="reaction ID" value="UER00091"/>
</dbReference>
<dbReference type="RefSeq" id="WP_067543263.1">
    <property type="nucleotide sequence ID" value="NZ_CP012836.1"/>
</dbReference>
<feature type="binding site" evidence="11">
    <location>
        <position position="150"/>
    </location>
    <ligand>
        <name>Mg(2+)</name>
        <dbReference type="ChEBI" id="CHEBI:18420"/>
    </ligand>
</feature>
<dbReference type="KEGG" id="alm:AO498_02360"/>
<feature type="binding site" evidence="11">
    <location>
        <position position="179"/>
    </location>
    <ligand>
        <name>thiamine diphosphate</name>
        <dbReference type="ChEBI" id="CHEBI:58937"/>
    </ligand>
</feature>
<evidence type="ECO:0000256" key="1">
    <source>
        <dbReference type="ARBA" id="ARBA00004980"/>
    </source>
</evidence>
<keyword evidence="8 11" id="KW-0786">Thiamine pyrophosphate</keyword>
<feature type="binding site" evidence="11">
    <location>
        <position position="78"/>
    </location>
    <ligand>
        <name>thiamine diphosphate</name>
        <dbReference type="ChEBI" id="CHEBI:58937"/>
    </ligand>
</feature>
<dbReference type="NCBIfam" id="TIGR00204">
    <property type="entry name" value="dxs"/>
    <property type="match status" value="1"/>
</dbReference>
<dbReference type="STRING" id="1727163.AO498_02360"/>
<reference evidence="14" key="1">
    <citation type="submission" date="2015-09" db="EMBL/GenBank/DDBJ databases">
        <title>Complete sequence of Algoriphagus sp. M8-2.</title>
        <authorList>
            <person name="Shintani M."/>
        </authorList>
    </citation>
    <scope>NUCLEOTIDE SEQUENCE [LARGE SCALE GENOMIC DNA]</scope>
    <source>
        <strain evidence="14">M8-2</strain>
    </source>
</reference>
<keyword evidence="6 11" id="KW-0460">Magnesium</keyword>
<sequence>MQITPGPLLAQINSPEDLKKFSKDKLVQVCEELRQFIVDNVSVYGGHFGASLGVVELTVALHYVLNTPTDQLVWDVGHQAYGHKILTGRREKFHTNRIYGGLSGFPKRKESEYDTFGVGHSSTSISAALGMAVASKYKNSPIQHVAVIGDGSMTGGMAFEAMNHAGVSDTNLLIILNDNCMSIDPNVGALKDYLTDITTSHTYNKVKDEVWKILGKLSKFGSSAQEVISKVEGAIKSAVLQQSNLFESLNLRYFGPVDGHDVHHLVEVLKDLKDIPGPKILHCVTVKGKGYEPAEKGNKTTWHAPGTFDKVTGEIFKKVPSTPQAPKYQDVFGHTLVELAEQDPKIMGITPAMPSGSSLNIMMKAMPDRAFDVGIAEQHAVTFSAGLATQGLVPFCNIYSSFMQRAYDQVIHDVCLQNLPVVFCLDRAGFAGADGPTHHGAYDIAYFRCIPNLVVSAPMNEEELRNLMYTASRYGGPFSIRYPRGNGVMPEWKTEMREIPVGQGRIVREGEEVAILTLGHIGNYAVEACQDLVKEGLNPAHYDMRFVKPLDEELLHEVFSKFKKVITVEDGCLMGGFGSAVLEWMADHGYQAQVKRLGIPDSIIEHGEQLELHRDCGFDPAGIAATVRSLTEVVSVS</sequence>
<keyword evidence="5 11" id="KW-0479">Metal-binding</keyword>
<dbReference type="CDD" id="cd07033">
    <property type="entry name" value="TPP_PYR_DXS_TK_like"/>
    <property type="match status" value="1"/>
</dbReference>
<dbReference type="GO" id="GO:0009228">
    <property type="term" value="P:thiamine biosynthetic process"/>
    <property type="evidence" value="ECO:0007669"/>
    <property type="project" value="UniProtKB-UniRule"/>
</dbReference>
<dbReference type="EMBL" id="CP012836">
    <property type="protein sequence ID" value="AMQ55223.1"/>
    <property type="molecule type" value="Genomic_DNA"/>
</dbReference>
<dbReference type="InterPro" id="IPR005477">
    <property type="entry name" value="Dxylulose-5-P_synthase"/>
</dbReference>
<evidence type="ECO:0000256" key="8">
    <source>
        <dbReference type="ARBA" id="ARBA00023052"/>
    </source>
</evidence>
<dbReference type="PROSITE" id="PS00801">
    <property type="entry name" value="TRANSKETOLASE_1"/>
    <property type="match status" value="1"/>
</dbReference>
<dbReference type="SUPFAM" id="SSF52518">
    <property type="entry name" value="Thiamin diphosphate-binding fold (THDP-binding)"/>
    <property type="match status" value="2"/>
</dbReference>
<dbReference type="Gene3D" id="3.40.50.920">
    <property type="match status" value="1"/>
</dbReference>
<feature type="domain" description="Transketolase-like pyrimidine-binding" evidence="12">
    <location>
        <begin position="326"/>
        <end position="490"/>
    </location>
</feature>
<gene>
    <name evidence="11" type="primary">dxs</name>
    <name evidence="13" type="ORF">AO498_02360</name>
</gene>
<evidence type="ECO:0000256" key="2">
    <source>
        <dbReference type="ARBA" id="ARBA00011081"/>
    </source>
</evidence>
<dbReference type="InterPro" id="IPR049557">
    <property type="entry name" value="Transketolase_CS"/>
</dbReference>
<accession>A0A142EJB8</accession>
<feature type="binding site" evidence="11">
    <location>
        <begin position="119"/>
        <end position="121"/>
    </location>
    <ligand>
        <name>thiamine diphosphate</name>
        <dbReference type="ChEBI" id="CHEBI:58937"/>
    </ligand>
</feature>
<feature type="binding site" evidence="11">
    <location>
        <begin position="151"/>
        <end position="152"/>
    </location>
    <ligand>
        <name>thiamine diphosphate</name>
        <dbReference type="ChEBI" id="CHEBI:58937"/>
    </ligand>
</feature>
<comment type="catalytic activity">
    <reaction evidence="11">
        <text>D-glyceraldehyde 3-phosphate + pyruvate + H(+) = 1-deoxy-D-xylulose 5-phosphate + CO2</text>
        <dbReference type="Rhea" id="RHEA:12605"/>
        <dbReference type="ChEBI" id="CHEBI:15361"/>
        <dbReference type="ChEBI" id="CHEBI:15378"/>
        <dbReference type="ChEBI" id="CHEBI:16526"/>
        <dbReference type="ChEBI" id="CHEBI:57792"/>
        <dbReference type="ChEBI" id="CHEBI:59776"/>
        <dbReference type="EC" id="2.2.1.7"/>
    </reaction>
</comment>
<dbReference type="SUPFAM" id="SSF52922">
    <property type="entry name" value="TK C-terminal domain-like"/>
    <property type="match status" value="1"/>
</dbReference>
<evidence type="ECO:0000256" key="9">
    <source>
        <dbReference type="ARBA" id="ARBA00023229"/>
    </source>
</evidence>
<organism evidence="13 14">
    <name type="scientific">Algoriphagus sanaruensis</name>
    <dbReference type="NCBI Taxonomy" id="1727163"/>
    <lineage>
        <taxon>Bacteria</taxon>
        <taxon>Pseudomonadati</taxon>
        <taxon>Bacteroidota</taxon>
        <taxon>Cytophagia</taxon>
        <taxon>Cytophagales</taxon>
        <taxon>Cyclobacteriaceae</taxon>
        <taxon>Algoriphagus</taxon>
    </lineage>
</organism>
<dbReference type="SMART" id="SM00861">
    <property type="entry name" value="Transket_pyr"/>
    <property type="match status" value="1"/>
</dbReference>
<keyword evidence="4 11" id="KW-0808">Transferase</keyword>
<feature type="binding site" evidence="11">
    <location>
        <position position="179"/>
    </location>
    <ligand>
        <name>Mg(2+)</name>
        <dbReference type="ChEBI" id="CHEBI:18420"/>
    </ligand>
</feature>
<comment type="cofactor">
    <cofactor evidence="11">
        <name>thiamine diphosphate</name>
        <dbReference type="ChEBI" id="CHEBI:58937"/>
    </cofactor>
    <text evidence="11">Binds 1 thiamine pyrophosphate per subunit.</text>
</comment>
<dbReference type="GO" id="GO:0016114">
    <property type="term" value="P:terpenoid biosynthetic process"/>
    <property type="evidence" value="ECO:0007669"/>
    <property type="project" value="UniProtKB-UniRule"/>
</dbReference>
<dbReference type="EC" id="2.2.1.7" evidence="11"/>
<dbReference type="Gene3D" id="3.40.50.970">
    <property type="match status" value="2"/>
</dbReference>
<dbReference type="GO" id="GO:0019288">
    <property type="term" value="P:isopentenyl diphosphate biosynthetic process, methylerythritol 4-phosphate pathway"/>
    <property type="evidence" value="ECO:0007669"/>
    <property type="project" value="TreeGrafter"/>
</dbReference>
<dbReference type="PROSITE" id="PS00802">
    <property type="entry name" value="TRANSKETOLASE_2"/>
    <property type="match status" value="1"/>
</dbReference>
<dbReference type="InterPro" id="IPR029061">
    <property type="entry name" value="THDP-binding"/>
</dbReference>
<comment type="subunit">
    <text evidence="3 11">Homodimer.</text>
</comment>
<dbReference type="GO" id="GO:0000287">
    <property type="term" value="F:magnesium ion binding"/>
    <property type="evidence" value="ECO:0007669"/>
    <property type="project" value="UniProtKB-UniRule"/>
</dbReference>
<dbReference type="GO" id="GO:0008661">
    <property type="term" value="F:1-deoxy-D-xylulose-5-phosphate synthase activity"/>
    <property type="evidence" value="ECO:0007669"/>
    <property type="project" value="UniProtKB-UniRule"/>
</dbReference>
<dbReference type="HAMAP" id="MF_00315">
    <property type="entry name" value="DXP_synth"/>
    <property type="match status" value="1"/>
</dbReference>
<keyword evidence="9 11" id="KW-0414">Isoprene biosynthesis</keyword>
<dbReference type="PANTHER" id="PTHR43322:SF5">
    <property type="entry name" value="1-DEOXY-D-XYLULOSE-5-PHOSPHATE SYNTHASE, CHLOROPLASTIC"/>
    <property type="match status" value="1"/>
</dbReference>
<dbReference type="InterPro" id="IPR005475">
    <property type="entry name" value="Transketolase-like_Pyr-bd"/>
</dbReference>
<feature type="binding site" evidence="11">
    <location>
        <position position="291"/>
    </location>
    <ligand>
        <name>thiamine diphosphate</name>
        <dbReference type="ChEBI" id="CHEBI:58937"/>
    </ligand>
</feature>
<dbReference type="GO" id="GO:0030976">
    <property type="term" value="F:thiamine pyrophosphate binding"/>
    <property type="evidence" value="ECO:0007669"/>
    <property type="project" value="UniProtKB-UniRule"/>
</dbReference>
<dbReference type="AlphaFoldDB" id="A0A142EJB8"/>
<name>A0A142EJB8_9BACT</name>
<evidence type="ECO:0000256" key="3">
    <source>
        <dbReference type="ARBA" id="ARBA00011738"/>
    </source>
</evidence>
<dbReference type="Pfam" id="PF13292">
    <property type="entry name" value="DXP_synthase_N"/>
    <property type="match status" value="1"/>
</dbReference>
<dbReference type="CDD" id="cd02007">
    <property type="entry name" value="TPP_DXS"/>
    <property type="match status" value="1"/>
</dbReference>
<evidence type="ECO:0000256" key="5">
    <source>
        <dbReference type="ARBA" id="ARBA00022723"/>
    </source>
</evidence>
<evidence type="ECO:0000256" key="11">
    <source>
        <dbReference type="HAMAP-Rule" id="MF_00315"/>
    </source>
</evidence>
<reference evidence="13 14" key="2">
    <citation type="journal article" date="2016" name="Genome Announc.">
        <title>Complete Genome Sequence of Algoriphagus sp. Strain M8-2, Isolated from a Brackish Lake.</title>
        <authorList>
            <person name="Muraguchi Y."/>
            <person name="Kushimoto K."/>
            <person name="Ohtsubo Y."/>
            <person name="Suzuki T."/>
            <person name="Dohra H."/>
            <person name="Kimbara K."/>
            <person name="Shintani M."/>
        </authorList>
    </citation>
    <scope>NUCLEOTIDE SEQUENCE [LARGE SCALE GENOMIC DNA]</scope>
    <source>
        <strain evidence="13 14">M8-2</strain>
    </source>
</reference>
<dbReference type="OrthoDB" id="9803371at2"/>
<dbReference type="Proteomes" id="UP000073816">
    <property type="component" value="Chromosome"/>
</dbReference>
<comment type="similarity">
    <text evidence="2 11">Belongs to the transketolase family. DXPS subfamily.</text>
</comment>
<dbReference type="GO" id="GO:0005829">
    <property type="term" value="C:cytosol"/>
    <property type="evidence" value="ECO:0007669"/>
    <property type="project" value="TreeGrafter"/>
</dbReference>
<comment type="pathway">
    <text evidence="1 11">Metabolic intermediate biosynthesis; 1-deoxy-D-xylulose 5-phosphate biosynthesis; 1-deoxy-D-xylulose 5-phosphate from D-glyceraldehyde 3-phosphate and pyruvate: step 1/1.</text>
</comment>
<keyword evidence="7 11" id="KW-0784">Thiamine biosynthesis</keyword>
<evidence type="ECO:0000256" key="4">
    <source>
        <dbReference type="ARBA" id="ARBA00022679"/>
    </source>
</evidence>
<dbReference type="Pfam" id="PF02779">
    <property type="entry name" value="Transket_pyr"/>
    <property type="match status" value="1"/>
</dbReference>
<dbReference type="InterPro" id="IPR033248">
    <property type="entry name" value="Transketolase_C"/>
</dbReference>
<comment type="function">
    <text evidence="10 11">Catalyzes the acyloin condensation reaction between C atoms 2 and 3 of pyruvate and glyceraldehyde 3-phosphate to yield 1-deoxy-D-xylulose-5-phosphate (DXP).</text>
</comment>
<dbReference type="PATRIC" id="fig|1727163.4.peg.495"/>
<evidence type="ECO:0000313" key="13">
    <source>
        <dbReference type="EMBL" id="AMQ55223.1"/>
    </source>
</evidence>
<proteinExistence type="inferred from homology"/>
<dbReference type="NCBIfam" id="NF003933">
    <property type="entry name" value="PRK05444.2-2"/>
    <property type="match status" value="1"/>
</dbReference>
<protein>
    <recommendedName>
        <fullName evidence="11">1-deoxy-D-xylulose-5-phosphate synthase</fullName>
        <ecNumber evidence="11">2.2.1.7</ecNumber>
    </recommendedName>
    <alternativeName>
        <fullName evidence="11">1-deoxyxylulose-5-phosphate synthase</fullName>
        <shortName evidence="11">DXP synthase</shortName>
        <shortName evidence="11">DXPS</shortName>
    </alternativeName>
</protein>
<evidence type="ECO:0000259" key="12">
    <source>
        <dbReference type="SMART" id="SM00861"/>
    </source>
</evidence>
<dbReference type="InterPro" id="IPR009014">
    <property type="entry name" value="Transketo_C/PFOR_II"/>
</dbReference>
<comment type="cofactor">
    <cofactor evidence="11">
        <name>Mg(2+)</name>
        <dbReference type="ChEBI" id="CHEBI:18420"/>
    </cofactor>
    <text evidence="11">Binds 1 Mg(2+) ion per subunit.</text>
</comment>